<dbReference type="Gene3D" id="3.40.50.1110">
    <property type="entry name" value="SGNH hydrolase"/>
    <property type="match status" value="1"/>
</dbReference>
<dbReference type="EMBL" id="DF973194">
    <property type="protein sequence ID" value="GAU19153.1"/>
    <property type="molecule type" value="Genomic_DNA"/>
</dbReference>
<reference evidence="5" key="1">
    <citation type="journal article" date="2017" name="Front. Plant Sci.">
        <title>Climate Clever Clovers: New Paradigm to Reduce the Environmental Footprint of Ruminants by Breeding Low Methanogenic Forages Utilizing Haplotype Variation.</title>
        <authorList>
            <person name="Kaur P."/>
            <person name="Appels R."/>
            <person name="Bayer P.E."/>
            <person name="Keeble-Gagnere G."/>
            <person name="Wang J."/>
            <person name="Hirakawa H."/>
            <person name="Shirasawa K."/>
            <person name="Vercoe P."/>
            <person name="Stefanova K."/>
            <person name="Durmic Z."/>
            <person name="Nichols P."/>
            <person name="Revell C."/>
            <person name="Isobe S.N."/>
            <person name="Edwards D."/>
            <person name="Erskine W."/>
        </authorList>
    </citation>
    <scope>NUCLEOTIDE SEQUENCE [LARGE SCALE GENOMIC DNA]</scope>
    <source>
        <strain evidence="5">cv. Daliak</strain>
    </source>
</reference>
<dbReference type="Pfam" id="PF00657">
    <property type="entry name" value="Lipase_GDSL"/>
    <property type="match status" value="1"/>
</dbReference>
<sequence length="163" mass="17514">MELLGEKVRQVIMSWVVISTVLTLVIVPSCSVSVTEAKECSFPAIFNFGDSNSDTGGLAAAFGQVPPPNGITFFNTPVGRYSDGRLIIDFLAQNFGLPYLSAYLDSVGSNFSNGANFATAGSTIRPHNKTLSQSGYSPVSLDVQFVEYSDFKAKSILIRKKVS</sequence>
<gene>
    <name evidence="4" type="ORF">TSUD_79760</name>
</gene>
<evidence type="ECO:0000256" key="3">
    <source>
        <dbReference type="SAM" id="Phobius"/>
    </source>
</evidence>
<evidence type="ECO:0000256" key="1">
    <source>
        <dbReference type="ARBA" id="ARBA00008668"/>
    </source>
</evidence>
<evidence type="ECO:0000256" key="2">
    <source>
        <dbReference type="ARBA" id="ARBA00023180"/>
    </source>
</evidence>
<dbReference type="Proteomes" id="UP000242715">
    <property type="component" value="Unassembled WGS sequence"/>
</dbReference>
<dbReference type="PANTHER" id="PTHR22835">
    <property type="entry name" value="ZINC FINGER FYVE DOMAIN CONTAINING PROTEIN"/>
    <property type="match status" value="1"/>
</dbReference>
<dbReference type="GO" id="GO:0016788">
    <property type="term" value="F:hydrolase activity, acting on ester bonds"/>
    <property type="evidence" value="ECO:0007669"/>
    <property type="project" value="InterPro"/>
</dbReference>
<dbReference type="InterPro" id="IPR036514">
    <property type="entry name" value="SGNH_hydro_sf"/>
</dbReference>
<comment type="similarity">
    <text evidence="1">Belongs to the 'GDSL' lipolytic enzyme family.</text>
</comment>
<accession>A0A2Z6MAJ7</accession>
<feature type="transmembrane region" description="Helical" evidence="3">
    <location>
        <begin position="12"/>
        <end position="34"/>
    </location>
</feature>
<keyword evidence="3" id="KW-0472">Membrane</keyword>
<protein>
    <recommendedName>
        <fullName evidence="6">Alpha-L-fucosidase</fullName>
    </recommendedName>
</protein>
<keyword evidence="3" id="KW-0812">Transmembrane</keyword>
<keyword evidence="2" id="KW-0325">Glycoprotein</keyword>
<proteinExistence type="inferred from homology"/>
<dbReference type="AlphaFoldDB" id="A0A2Z6MAJ7"/>
<evidence type="ECO:0000313" key="4">
    <source>
        <dbReference type="EMBL" id="GAU19153.1"/>
    </source>
</evidence>
<evidence type="ECO:0000313" key="5">
    <source>
        <dbReference type="Proteomes" id="UP000242715"/>
    </source>
</evidence>
<keyword evidence="5" id="KW-1185">Reference proteome</keyword>
<dbReference type="OrthoDB" id="1600564at2759"/>
<dbReference type="PANTHER" id="PTHR22835:SF117">
    <property type="entry name" value="GDSL-LIKE LIPASE_ACYLHYDROLASE"/>
    <property type="match status" value="1"/>
</dbReference>
<keyword evidence="3" id="KW-1133">Transmembrane helix</keyword>
<dbReference type="InterPro" id="IPR001087">
    <property type="entry name" value="GDSL"/>
</dbReference>
<evidence type="ECO:0008006" key="6">
    <source>
        <dbReference type="Google" id="ProtNLM"/>
    </source>
</evidence>
<name>A0A2Z6MAJ7_TRISU</name>
<organism evidence="4 5">
    <name type="scientific">Trifolium subterraneum</name>
    <name type="common">Subterranean clover</name>
    <dbReference type="NCBI Taxonomy" id="3900"/>
    <lineage>
        <taxon>Eukaryota</taxon>
        <taxon>Viridiplantae</taxon>
        <taxon>Streptophyta</taxon>
        <taxon>Embryophyta</taxon>
        <taxon>Tracheophyta</taxon>
        <taxon>Spermatophyta</taxon>
        <taxon>Magnoliopsida</taxon>
        <taxon>eudicotyledons</taxon>
        <taxon>Gunneridae</taxon>
        <taxon>Pentapetalae</taxon>
        <taxon>rosids</taxon>
        <taxon>fabids</taxon>
        <taxon>Fabales</taxon>
        <taxon>Fabaceae</taxon>
        <taxon>Papilionoideae</taxon>
        <taxon>50 kb inversion clade</taxon>
        <taxon>NPAAA clade</taxon>
        <taxon>Hologalegina</taxon>
        <taxon>IRL clade</taxon>
        <taxon>Trifolieae</taxon>
        <taxon>Trifolium</taxon>
    </lineage>
</organism>